<protein>
    <recommendedName>
        <fullName evidence="6">SRCR domain-containing protein</fullName>
    </recommendedName>
</protein>
<dbReference type="SMART" id="SM00202">
    <property type="entry name" value="SR"/>
    <property type="match status" value="1"/>
</dbReference>
<dbReference type="PANTHER" id="PTHR19331:SF465">
    <property type="entry name" value="EGG PEPTIDE SPERACT RECEPTOR"/>
    <property type="match status" value="1"/>
</dbReference>
<name>A0AAE0SVL8_9BIVA</name>
<dbReference type="GO" id="GO:0016020">
    <property type="term" value="C:membrane"/>
    <property type="evidence" value="ECO:0007669"/>
    <property type="project" value="InterPro"/>
</dbReference>
<reference evidence="7" key="3">
    <citation type="submission" date="2023-05" db="EMBL/GenBank/DDBJ databases">
        <authorList>
            <person name="Smith C.H."/>
        </authorList>
    </citation>
    <scope>NUCLEOTIDE SEQUENCE</scope>
    <source>
        <strain evidence="7">CHS0354</strain>
        <tissue evidence="7">Mantle</tissue>
    </source>
</reference>
<comment type="caution">
    <text evidence="7">The sequence shown here is derived from an EMBL/GenBank/DDBJ whole genome shotgun (WGS) entry which is preliminary data.</text>
</comment>
<keyword evidence="4" id="KW-0325">Glycoprotein</keyword>
<dbReference type="PROSITE" id="PS50287">
    <property type="entry name" value="SRCR_2"/>
    <property type="match status" value="2"/>
</dbReference>
<dbReference type="PRINTS" id="PR00258">
    <property type="entry name" value="SPERACTRCPTR"/>
</dbReference>
<feature type="domain" description="SRCR" evidence="6">
    <location>
        <begin position="79"/>
        <end position="124"/>
    </location>
</feature>
<dbReference type="PANTHER" id="PTHR19331">
    <property type="entry name" value="SCAVENGER RECEPTOR DOMAIN-CONTAINING"/>
    <property type="match status" value="1"/>
</dbReference>
<feature type="domain" description="SRCR" evidence="6">
    <location>
        <begin position="1"/>
        <end position="71"/>
    </location>
</feature>
<evidence type="ECO:0000256" key="2">
    <source>
        <dbReference type="ARBA" id="ARBA00022737"/>
    </source>
</evidence>
<keyword evidence="8" id="KW-1185">Reference proteome</keyword>
<feature type="disulfide bond" evidence="5">
    <location>
        <begin position="40"/>
        <end position="50"/>
    </location>
</feature>
<reference evidence="7" key="2">
    <citation type="journal article" date="2021" name="Genome Biol. Evol.">
        <title>Developing a high-quality reference genome for a parasitic bivalve with doubly uniparental inheritance (Bivalvia: Unionida).</title>
        <authorList>
            <person name="Smith C.H."/>
        </authorList>
    </citation>
    <scope>NUCLEOTIDE SEQUENCE</scope>
    <source>
        <strain evidence="7">CHS0354</strain>
        <tissue evidence="7">Mantle</tissue>
    </source>
</reference>
<evidence type="ECO:0000256" key="5">
    <source>
        <dbReference type="PROSITE-ProRule" id="PRU00196"/>
    </source>
</evidence>
<evidence type="ECO:0000256" key="4">
    <source>
        <dbReference type="ARBA" id="ARBA00023180"/>
    </source>
</evidence>
<dbReference type="InterPro" id="IPR036772">
    <property type="entry name" value="SRCR-like_dom_sf"/>
</dbReference>
<dbReference type="AlphaFoldDB" id="A0AAE0SVL8"/>
<dbReference type="EMBL" id="JAEAOA010000761">
    <property type="protein sequence ID" value="KAK3599032.1"/>
    <property type="molecule type" value="Genomic_DNA"/>
</dbReference>
<keyword evidence="1" id="KW-0732">Signal</keyword>
<keyword evidence="3 5" id="KW-1015">Disulfide bond</keyword>
<dbReference type="Gene3D" id="3.10.250.10">
    <property type="entry name" value="SRCR-like domain"/>
    <property type="match status" value="2"/>
</dbReference>
<evidence type="ECO:0000313" key="7">
    <source>
        <dbReference type="EMBL" id="KAK3599032.1"/>
    </source>
</evidence>
<reference evidence="7" key="1">
    <citation type="journal article" date="2021" name="Genome Biol. Evol.">
        <title>A High-Quality Reference Genome for a Parasitic Bivalve with Doubly Uniparental Inheritance (Bivalvia: Unionida).</title>
        <authorList>
            <person name="Smith C.H."/>
        </authorList>
    </citation>
    <scope>NUCLEOTIDE SEQUENCE</scope>
    <source>
        <strain evidence="7">CHS0354</strain>
    </source>
</reference>
<gene>
    <name evidence="7" type="ORF">CHS0354_012516</name>
</gene>
<accession>A0AAE0SVL8</accession>
<evidence type="ECO:0000256" key="3">
    <source>
        <dbReference type="ARBA" id="ARBA00023157"/>
    </source>
</evidence>
<dbReference type="Proteomes" id="UP001195483">
    <property type="component" value="Unassembled WGS sequence"/>
</dbReference>
<proteinExistence type="predicted"/>
<evidence type="ECO:0000259" key="6">
    <source>
        <dbReference type="PROSITE" id="PS50287"/>
    </source>
</evidence>
<evidence type="ECO:0000313" key="8">
    <source>
        <dbReference type="Proteomes" id="UP001195483"/>
    </source>
</evidence>
<dbReference type="SUPFAM" id="SSF56487">
    <property type="entry name" value="SRCR-like"/>
    <property type="match status" value="2"/>
</dbReference>
<dbReference type="PROSITE" id="PS00420">
    <property type="entry name" value="SRCR_1"/>
    <property type="match status" value="1"/>
</dbReference>
<organism evidence="7 8">
    <name type="scientific">Potamilus streckersoni</name>
    <dbReference type="NCBI Taxonomy" id="2493646"/>
    <lineage>
        <taxon>Eukaryota</taxon>
        <taxon>Metazoa</taxon>
        <taxon>Spiralia</taxon>
        <taxon>Lophotrochozoa</taxon>
        <taxon>Mollusca</taxon>
        <taxon>Bivalvia</taxon>
        <taxon>Autobranchia</taxon>
        <taxon>Heteroconchia</taxon>
        <taxon>Palaeoheterodonta</taxon>
        <taxon>Unionida</taxon>
        <taxon>Unionoidea</taxon>
        <taxon>Unionidae</taxon>
        <taxon>Ambleminae</taxon>
        <taxon>Lampsilini</taxon>
        <taxon>Potamilus</taxon>
    </lineage>
</organism>
<evidence type="ECO:0000256" key="1">
    <source>
        <dbReference type="ARBA" id="ARBA00022729"/>
    </source>
</evidence>
<sequence length="124" mass="13633">MVDSVCKRSTLVNKRKVNATLMTDIVSNRTGLIWLNDVNCTGAETNIADCRHRIFGQNNCSHTDDAAVTCLDGVTPKKVRLVNGTDTQSGRVEVYVNGVWGTVCDDEFTYTDAMVVCRQLGFPT</sequence>
<comment type="caution">
    <text evidence="5">Lacks conserved residue(s) required for the propagation of feature annotation.</text>
</comment>
<dbReference type="Pfam" id="PF00530">
    <property type="entry name" value="SRCR"/>
    <property type="match status" value="2"/>
</dbReference>
<dbReference type="InterPro" id="IPR001190">
    <property type="entry name" value="SRCR"/>
</dbReference>
<keyword evidence="2" id="KW-0677">Repeat</keyword>